<name>A0A558A199_9PSEU</name>
<dbReference type="Proteomes" id="UP000320011">
    <property type="component" value="Unassembled WGS sequence"/>
</dbReference>
<dbReference type="OrthoDB" id="3262422at2"/>
<reference evidence="1 2" key="1">
    <citation type="submission" date="2019-07" db="EMBL/GenBank/DDBJ databases">
        <authorList>
            <person name="Duangmal K."/>
            <person name="Teo W.F.A."/>
        </authorList>
    </citation>
    <scope>NUCLEOTIDE SEQUENCE [LARGE SCALE GENOMIC DNA]</scope>
    <source>
        <strain evidence="1 2">TBRC 6029</strain>
    </source>
</reference>
<dbReference type="EMBL" id="VJWX01000700">
    <property type="protein sequence ID" value="TVT18043.1"/>
    <property type="molecule type" value="Genomic_DNA"/>
</dbReference>
<organism evidence="1 2">
    <name type="scientific">Amycolatopsis rhizosphaerae</name>
    <dbReference type="NCBI Taxonomy" id="2053003"/>
    <lineage>
        <taxon>Bacteria</taxon>
        <taxon>Bacillati</taxon>
        <taxon>Actinomycetota</taxon>
        <taxon>Actinomycetes</taxon>
        <taxon>Pseudonocardiales</taxon>
        <taxon>Pseudonocardiaceae</taxon>
        <taxon>Amycolatopsis</taxon>
    </lineage>
</organism>
<accession>A0A558A199</accession>
<evidence type="ECO:0008006" key="3">
    <source>
        <dbReference type="Google" id="ProtNLM"/>
    </source>
</evidence>
<sequence length="111" mass="11870">MPGEGFHVDVDALKEAGLGLSDLLGSLDELEVEDIDCERTFLGHKGLADSYESFTSRWQAGVANLTKDGQQLSRRLINAAGAYIEIDQAHQHTLNGLLDGGGADPAVESME</sequence>
<reference evidence="1 2" key="2">
    <citation type="submission" date="2019-08" db="EMBL/GenBank/DDBJ databases">
        <title>Amycolatopsis acidicola sp. nov., isolated from peat swamp forest soil.</title>
        <authorList>
            <person name="Srisuk N."/>
        </authorList>
    </citation>
    <scope>NUCLEOTIDE SEQUENCE [LARGE SCALE GENOMIC DNA]</scope>
    <source>
        <strain evidence="1 2">TBRC 6029</strain>
    </source>
</reference>
<keyword evidence="2" id="KW-1185">Reference proteome</keyword>
<gene>
    <name evidence="1" type="ORF">FNH05_35745</name>
</gene>
<protein>
    <recommendedName>
        <fullName evidence="3">WXG100 family type VII secretion target</fullName>
    </recommendedName>
</protein>
<proteinExistence type="predicted"/>
<evidence type="ECO:0000313" key="2">
    <source>
        <dbReference type="Proteomes" id="UP000320011"/>
    </source>
</evidence>
<dbReference type="RefSeq" id="WP_144593261.1">
    <property type="nucleotide sequence ID" value="NZ_VJWX01000700.1"/>
</dbReference>
<evidence type="ECO:0000313" key="1">
    <source>
        <dbReference type="EMBL" id="TVT18043.1"/>
    </source>
</evidence>
<comment type="caution">
    <text evidence="1">The sequence shown here is derived from an EMBL/GenBank/DDBJ whole genome shotgun (WGS) entry which is preliminary data.</text>
</comment>
<dbReference type="AlphaFoldDB" id="A0A558A199"/>